<dbReference type="Proteomes" id="UP000053326">
    <property type="component" value="Unassembled WGS sequence"/>
</dbReference>
<proteinExistence type="predicted"/>
<evidence type="ECO:0000313" key="2">
    <source>
        <dbReference type="EMBL" id="KUK36170.1"/>
    </source>
</evidence>
<feature type="compositionally biased region" description="Basic and acidic residues" evidence="1">
    <location>
        <begin position="158"/>
        <end position="167"/>
    </location>
</feature>
<feature type="region of interest" description="Disordered" evidence="1">
    <location>
        <begin position="158"/>
        <end position="188"/>
    </location>
</feature>
<reference evidence="3" key="1">
    <citation type="journal article" date="2015" name="MBio">
        <title>Genome-Resolved Metagenomic Analysis Reveals Roles for Candidate Phyla and Other Microbial Community Members in Biogeochemical Transformations in Oil Reservoirs.</title>
        <authorList>
            <person name="Hu P."/>
            <person name="Tom L."/>
            <person name="Singh A."/>
            <person name="Thomas B.C."/>
            <person name="Baker B.J."/>
            <person name="Piceno Y.M."/>
            <person name="Andersen G.L."/>
            <person name="Banfield J.F."/>
        </authorList>
    </citation>
    <scope>NUCLEOTIDE SEQUENCE [LARGE SCALE GENOMIC DNA]</scope>
</reference>
<protein>
    <submittedName>
        <fullName evidence="2">Uncharacterized protein</fullName>
    </submittedName>
</protein>
<name>A0A101FFN7_9THEO</name>
<organism evidence="2 3">
    <name type="scientific">Thermacetogenium phaeum</name>
    <dbReference type="NCBI Taxonomy" id="85874"/>
    <lineage>
        <taxon>Bacteria</taxon>
        <taxon>Bacillati</taxon>
        <taxon>Bacillota</taxon>
        <taxon>Clostridia</taxon>
        <taxon>Thermoanaerobacterales</taxon>
        <taxon>Thermoanaerobacteraceae</taxon>
        <taxon>Thermacetogenium</taxon>
    </lineage>
</organism>
<feature type="compositionally biased region" description="Basic and acidic residues" evidence="1">
    <location>
        <begin position="179"/>
        <end position="188"/>
    </location>
</feature>
<sequence>MELPSIKVQFSFQTVLPDYPVSCRIANPALFGKVLPDGELLVFGGYDLVFCCSLRQRSEGNFYRTVILPGTLTEKILPEKTGFVGGERVEIELKHPLIAQVRPGKPSGVGIWRLLAGLFRDRVWVEVVIEGEIALKPAGSPLREEDARQASRRDAIGAAGIREKEAPEVPAGNQAGKNGRREPEPGGVRISDKIALDLDSLAYLVGRVIEQREKGALPEGPARGLADPGEKQELQPAGRSEEESCSDILRRYAARSDQGQGQQKGGFAAKQEFAGYDLSSIPLELIPSRPGLEKTFVQETPPSKPPEYGG</sequence>
<dbReference type="EMBL" id="LGFO01000149">
    <property type="protein sequence ID" value="KUK36170.1"/>
    <property type="molecule type" value="Genomic_DNA"/>
</dbReference>
<dbReference type="AlphaFoldDB" id="A0A101FFN7"/>
<feature type="region of interest" description="Disordered" evidence="1">
    <location>
        <begin position="215"/>
        <end position="246"/>
    </location>
</feature>
<gene>
    <name evidence="2" type="ORF">XD66_1123</name>
</gene>
<comment type="caution">
    <text evidence="2">The sequence shown here is derived from an EMBL/GenBank/DDBJ whole genome shotgun (WGS) entry which is preliminary data.</text>
</comment>
<evidence type="ECO:0000313" key="3">
    <source>
        <dbReference type="Proteomes" id="UP000053326"/>
    </source>
</evidence>
<accession>A0A101FFN7</accession>
<evidence type="ECO:0000256" key="1">
    <source>
        <dbReference type="SAM" id="MobiDB-lite"/>
    </source>
</evidence>
<feature type="region of interest" description="Disordered" evidence="1">
    <location>
        <begin position="289"/>
        <end position="310"/>
    </location>
</feature>